<dbReference type="PATRIC" id="fig|1076.23.peg.4822"/>
<evidence type="ECO:0000256" key="1">
    <source>
        <dbReference type="SAM" id="MobiDB-lite"/>
    </source>
</evidence>
<name>A0A0D7EIK4_RHOPL</name>
<feature type="chain" id="PRO_5002319337" description="PepSY domain-containing protein" evidence="2">
    <location>
        <begin position="22"/>
        <end position="105"/>
    </location>
</feature>
<gene>
    <name evidence="3" type="ORF">OO17_20755</name>
</gene>
<keyword evidence="2" id="KW-0732">Signal</keyword>
<organism evidence="3 4">
    <name type="scientific">Rhodopseudomonas palustris</name>
    <dbReference type="NCBI Taxonomy" id="1076"/>
    <lineage>
        <taxon>Bacteria</taxon>
        <taxon>Pseudomonadati</taxon>
        <taxon>Pseudomonadota</taxon>
        <taxon>Alphaproteobacteria</taxon>
        <taxon>Hyphomicrobiales</taxon>
        <taxon>Nitrobacteraceae</taxon>
        <taxon>Rhodopseudomonas</taxon>
    </lineage>
</organism>
<feature type="region of interest" description="Disordered" evidence="1">
    <location>
        <begin position="41"/>
        <end position="60"/>
    </location>
</feature>
<dbReference type="OrthoDB" id="7376531at2"/>
<comment type="caution">
    <text evidence="3">The sequence shown here is derived from an EMBL/GenBank/DDBJ whole genome shotgun (WGS) entry which is preliminary data.</text>
</comment>
<proteinExistence type="predicted"/>
<protein>
    <recommendedName>
        <fullName evidence="5">PepSY domain-containing protein</fullName>
    </recommendedName>
</protein>
<accession>A0A0D7EIK4</accession>
<sequence>MSRLAITAALLSLALAGPVCAQTAAPAAPAAKVDLSGPAKINDGPLATGENTLTEKQAKRRLMRSGLSNVSDLVLDDKGIWRGRAERSGINLNVGVDRLGNLAIQ</sequence>
<evidence type="ECO:0000313" key="3">
    <source>
        <dbReference type="EMBL" id="KIZ39317.1"/>
    </source>
</evidence>
<feature type="signal peptide" evidence="2">
    <location>
        <begin position="1"/>
        <end position="21"/>
    </location>
</feature>
<dbReference type="Proteomes" id="UP000032515">
    <property type="component" value="Unassembled WGS sequence"/>
</dbReference>
<evidence type="ECO:0000256" key="2">
    <source>
        <dbReference type="SAM" id="SignalP"/>
    </source>
</evidence>
<evidence type="ECO:0000313" key="4">
    <source>
        <dbReference type="Proteomes" id="UP000032515"/>
    </source>
</evidence>
<dbReference type="EMBL" id="JXXE01000440">
    <property type="protein sequence ID" value="KIZ39317.1"/>
    <property type="molecule type" value="Genomic_DNA"/>
</dbReference>
<dbReference type="AlphaFoldDB" id="A0A0D7EIK4"/>
<evidence type="ECO:0008006" key="5">
    <source>
        <dbReference type="Google" id="ProtNLM"/>
    </source>
</evidence>
<dbReference type="RefSeq" id="WP_044415091.1">
    <property type="nucleotide sequence ID" value="NZ_JXXE01000440.1"/>
</dbReference>
<reference evidence="3 4" key="1">
    <citation type="submission" date="2014-11" db="EMBL/GenBank/DDBJ databases">
        <title>Genomics and ecophysiology of heterotrophic nitrogen fixing bacteria isolated from estuarine surface water.</title>
        <authorList>
            <person name="Bentzon-Tilia M."/>
            <person name="Severin I."/>
            <person name="Hansen L.H."/>
            <person name="Riemann L."/>
        </authorList>
    </citation>
    <scope>NUCLEOTIDE SEQUENCE [LARGE SCALE GENOMIC DNA]</scope>
    <source>
        <strain evidence="3 4">BAL398</strain>
    </source>
</reference>